<dbReference type="Gene3D" id="2.130.10.120">
    <property type="entry name" value="Prolyl oligopeptidase, N-terminal domain"/>
    <property type="match status" value="1"/>
</dbReference>
<dbReference type="Pfam" id="PF00326">
    <property type="entry name" value="Peptidase_S9"/>
    <property type="match status" value="1"/>
</dbReference>
<evidence type="ECO:0000313" key="8">
    <source>
        <dbReference type="Proteomes" id="UP000521748"/>
    </source>
</evidence>
<proteinExistence type="inferred from homology"/>
<organism evidence="7 8">
    <name type="scientific">Psychromicrobium silvestre</name>
    <dbReference type="NCBI Taxonomy" id="1645614"/>
    <lineage>
        <taxon>Bacteria</taxon>
        <taxon>Bacillati</taxon>
        <taxon>Actinomycetota</taxon>
        <taxon>Actinomycetes</taxon>
        <taxon>Micrococcales</taxon>
        <taxon>Micrococcaceae</taxon>
        <taxon>Psychromicrobium</taxon>
    </lineage>
</organism>
<dbReference type="AlphaFoldDB" id="A0A7Y9S808"/>
<dbReference type="GO" id="GO:0004252">
    <property type="term" value="F:serine-type endopeptidase activity"/>
    <property type="evidence" value="ECO:0007669"/>
    <property type="project" value="UniProtKB-EC"/>
</dbReference>
<dbReference type="RefSeq" id="WP_179389283.1">
    <property type="nucleotide sequence ID" value="NZ_JACBYQ010000002.1"/>
</dbReference>
<dbReference type="PANTHER" id="PTHR11757">
    <property type="entry name" value="PROTEASE FAMILY S9A OLIGOPEPTIDASE"/>
    <property type="match status" value="1"/>
</dbReference>
<feature type="domain" description="Peptidase S9 prolyl oligopeptidase catalytic" evidence="5">
    <location>
        <begin position="494"/>
        <end position="705"/>
    </location>
</feature>
<reference evidence="7 8" key="1">
    <citation type="submission" date="2020-07" db="EMBL/GenBank/DDBJ databases">
        <title>Sequencing the genomes of 1000 actinobacteria strains.</title>
        <authorList>
            <person name="Klenk H.-P."/>
        </authorList>
    </citation>
    <scope>NUCLEOTIDE SEQUENCE [LARGE SCALE GENOMIC DNA]</scope>
    <source>
        <strain evidence="7 8">DSM 102047</strain>
    </source>
</reference>
<evidence type="ECO:0000256" key="2">
    <source>
        <dbReference type="ARBA" id="ARBA00022670"/>
    </source>
</evidence>
<evidence type="ECO:0000259" key="6">
    <source>
        <dbReference type="Pfam" id="PF02897"/>
    </source>
</evidence>
<keyword evidence="3 7" id="KW-0378">Hydrolase</keyword>
<dbReference type="PROSITE" id="PS00708">
    <property type="entry name" value="PRO_ENDOPEP_SER"/>
    <property type="match status" value="1"/>
</dbReference>
<dbReference type="PRINTS" id="PR00862">
    <property type="entry name" value="PROLIGOPTASE"/>
</dbReference>
<dbReference type="Pfam" id="PF02897">
    <property type="entry name" value="Peptidase_S9_N"/>
    <property type="match status" value="1"/>
</dbReference>
<dbReference type="InterPro" id="IPR001375">
    <property type="entry name" value="Peptidase_S9_cat"/>
</dbReference>
<sequence length="717" mass="79370">MTNAPVAKKIPTTRTHHGDTFTDSYEWLREKENPEVLAHLEAEQAFTDSVTGHQEQLRQAIFEEIKNRTQETDLSVPYRRDQWWYYLRMEEGKQYAIHCRVPAIDTGDQVADWTPPAIVPGEPIPGEQVILDGNAEAEGKPFFSLGGQALTRNHRLLAYAVDHAGDERFTLRIKDLETGTLLADEIAGIFYGLAFSPDGQEIFYTVVDDSWRPYQVKSHRLGTDSAEDTVIYQEDDLGMWTGFELSADRNLLLISVGCSEYSESWILDFADREAGLRQVISRDEGVLYDVDPVTVGGQQQLLVTHNRKARNSMVSLVPLSELTKPLNEQQWTTVLAHSDTVRVNGTASNASHAFISVRQDTTEKVLLLPLDRLEGTPLEPGFDEALCTVELSLAEFNAPQIRLNYTSFVTPPRVYDYVLATGELLLRKESPVLGGYDPADYVAEREWAVAADGVKVPLSVIRRADTPRDGGNPAVIYGYGSYEVSMDPGFAIPRLSLLDRGIVFVIAHIRGGGELGRGWYEDGKKLTKKNTFTDFVAATDWLAASGWADPARIAALGGSAGGLLMGAILNLAPEKYAAVVAQVPFVDALTTILDPDLPLSALEWEEWGNPITDPEVYQYMKDYTPYENVRAVNYPKIAAVTSLNDTRVLYVEPAKWVQVLRETTTGSEPIVLKIEMDGGHGGASGRYEGWKTRAWDYAFLADALGAVEPVDSVVSVS</sequence>
<evidence type="ECO:0000313" key="7">
    <source>
        <dbReference type="EMBL" id="NYE95511.1"/>
    </source>
</evidence>
<dbReference type="InterPro" id="IPR002471">
    <property type="entry name" value="Pept_S9_AS"/>
</dbReference>
<keyword evidence="4" id="KW-0720">Serine protease</keyword>
<dbReference type="InterPro" id="IPR023302">
    <property type="entry name" value="Pept_S9A_N"/>
</dbReference>
<dbReference type="EC" id="3.4.21.83" evidence="7"/>
<evidence type="ECO:0000256" key="4">
    <source>
        <dbReference type="ARBA" id="ARBA00022825"/>
    </source>
</evidence>
<dbReference type="PANTHER" id="PTHR11757:SF19">
    <property type="entry name" value="PROLYL ENDOPEPTIDASE-LIKE"/>
    <property type="match status" value="1"/>
</dbReference>
<dbReference type="InterPro" id="IPR002470">
    <property type="entry name" value="Peptidase_S9A"/>
</dbReference>
<evidence type="ECO:0000256" key="3">
    <source>
        <dbReference type="ARBA" id="ARBA00022801"/>
    </source>
</evidence>
<dbReference type="GO" id="GO:0006508">
    <property type="term" value="P:proteolysis"/>
    <property type="evidence" value="ECO:0007669"/>
    <property type="project" value="UniProtKB-KW"/>
</dbReference>
<dbReference type="SUPFAM" id="SSF53474">
    <property type="entry name" value="alpha/beta-Hydrolases"/>
    <property type="match status" value="1"/>
</dbReference>
<accession>A0A7Y9S808</accession>
<feature type="domain" description="Peptidase S9A N-terminal" evidence="6">
    <location>
        <begin position="5"/>
        <end position="429"/>
    </location>
</feature>
<name>A0A7Y9S808_9MICC</name>
<keyword evidence="8" id="KW-1185">Reference proteome</keyword>
<comment type="similarity">
    <text evidence="1">Belongs to the peptidase S9A family.</text>
</comment>
<dbReference type="Proteomes" id="UP000521748">
    <property type="component" value="Unassembled WGS sequence"/>
</dbReference>
<evidence type="ECO:0000259" key="5">
    <source>
        <dbReference type="Pfam" id="PF00326"/>
    </source>
</evidence>
<protein>
    <submittedName>
        <fullName evidence="7">Oligopeptidase B</fullName>
        <ecNumber evidence="7">3.4.21.83</ecNumber>
    </submittedName>
</protein>
<dbReference type="EMBL" id="JACBYQ010000002">
    <property type="protein sequence ID" value="NYE95511.1"/>
    <property type="molecule type" value="Genomic_DNA"/>
</dbReference>
<dbReference type="SUPFAM" id="SSF50993">
    <property type="entry name" value="Peptidase/esterase 'gauge' domain"/>
    <property type="match status" value="1"/>
</dbReference>
<comment type="caution">
    <text evidence="7">The sequence shown here is derived from an EMBL/GenBank/DDBJ whole genome shotgun (WGS) entry which is preliminary data.</text>
</comment>
<dbReference type="Gene3D" id="3.40.50.1820">
    <property type="entry name" value="alpha/beta hydrolase"/>
    <property type="match status" value="1"/>
</dbReference>
<keyword evidence="2" id="KW-0645">Protease</keyword>
<dbReference type="InterPro" id="IPR029058">
    <property type="entry name" value="AB_hydrolase_fold"/>
</dbReference>
<gene>
    <name evidence="7" type="ORF">FHU41_001761</name>
</gene>
<evidence type="ECO:0000256" key="1">
    <source>
        <dbReference type="ARBA" id="ARBA00005228"/>
    </source>
</evidence>
<dbReference type="InterPro" id="IPR051543">
    <property type="entry name" value="Serine_Peptidase_S9A"/>
</dbReference>